<dbReference type="AlphaFoldDB" id="A0AA94XS51"/>
<dbReference type="Pfam" id="PF05336">
    <property type="entry name" value="rhaM"/>
    <property type="match status" value="1"/>
</dbReference>
<evidence type="ECO:0000313" key="2">
    <source>
        <dbReference type="Proteomes" id="UP001060018"/>
    </source>
</evidence>
<accession>A0AA94XS51</accession>
<dbReference type="GO" id="GO:0019301">
    <property type="term" value="P:rhamnose catabolic process"/>
    <property type="evidence" value="ECO:0007669"/>
    <property type="project" value="TreeGrafter"/>
</dbReference>
<dbReference type="PANTHER" id="PTHR34389:SF2">
    <property type="entry name" value="L-RHAMNOSE MUTAROTASE"/>
    <property type="match status" value="1"/>
</dbReference>
<evidence type="ECO:0000313" key="1">
    <source>
        <dbReference type="EMBL" id="UUX58923.1"/>
    </source>
</evidence>
<name>A0AA94XS51_9MICC</name>
<dbReference type="InterPro" id="IPR008000">
    <property type="entry name" value="Rham/fucose_mutarotase"/>
</dbReference>
<dbReference type="SUPFAM" id="SSF54909">
    <property type="entry name" value="Dimeric alpha+beta barrel"/>
    <property type="match status" value="1"/>
</dbReference>
<dbReference type="InterPro" id="IPR011008">
    <property type="entry name" value="Dimeric_a/b-barrel"/>
</dbReference>
<dbReference type="EMBL" id="CP102487">
    <property type="protein sequence ID" value="UUX58923.1"/>
    <property type="molecule type" value="Genomic_DNA"/>
</dbReference>
<gene>
    <name evidence="1" type="ORF">NUH22_16775</name>
</gene>
<sequence length="115" mass="13249">MRVCFQLQVLPELMDQYIERHREVWPQMLQAIEEAGRRNYSLFLRGDGLLIGYYETDDDHAAQAALDADPRTAAWEAQMSQFFVSLDGRADQQAQRLTEVFNLEDQLASLPATKN</sequence>
<protein>
    <submittedName>
        <fullName evidence="1">L-rhamnose mutarotase</fullName>
    </submittedName>
</protein>
<dbReference type="Gene3D" id="3.30.70.100">
    <property type="match status" value="1"/>
</dbReference>
<organism evidence="1 2">
    <name type="scientific">Glutamicibacter halophytocola</name>
    <dbReference type="NCBI Taxonomy" id="1933880"/>
    <lineage>
        <taxon>Bacteria</taxon>
        <taxon>Bacillati</taxon>
        <taxon>Actinomycetota</taxon>
        <taxon>Actinomycetes</taxon>
        <taxon>Micrococcales</taxon>
        <taxon>Micrococcaceae</taxon>
        <taxon>Glutamicibacter</taxon>
    </lineage>
</organism>
<dbReference type="PANTHER" id="PTHR34389">
    <property type="entry name" value="L-RHAMNOSE MUTAROTASE"/>
    <property type="match status" value="1"/>
</dbReference>
<proteinExistence type="predicted"/>
<reference evidence="1" key="1">
    <citation type="journal article" date="2022" name="Pest Manag. Sci.">
        <title>Glutamicibacter halophytocola-mediated host fitness of potato tuber moth on Solanaceae crops.</title>
        <authorList>
            <person name="Wang W."/>
            <person name="Xiao G."/>
            <person name="Du G."/>
            <person name="Chang L."/>
            <person name="Yang Y."/>
            <person name="Ye J."/>
            <person name="Chen B."/>
        </authorList>
    </citation>
    <scope>NUCLEOTIDE SEQUENCE</scope>
    <source>
        <strain evidence="1">S2</strain>
    </source>
</reference>
<dbReference type="Proteomes" id="UP001060018">
    <property type="component" value="Chromosome"/>
</dbReference>
<dbReference type="GO" id="GO:0016857">
    <property type="term" value="F:racemase and epimerase activity, acting on carbohydrates and derivatives"/>
    <property type="evidence" value="ECO:0007669"/>
    <property type="project" value="InterPro"/>
</dbReference>
<dbReference type="RefSeq" id="WP_195180815.1">
    <property type="nucleotide sequence ID" value="NZ_CP102487.1"/>
</dbReference>